<evidence type="ECO:0000313" key="2">
    <source>
        <dbReference type="Proteomes" id="UP000291422"/>
    </source>
</evidence>
<evidence type="ECO:0000313" key="1">
    <source>
        <dbReference type="EMBL" id="RYN75575.1"/>
    </source>
</evidence>
<sequence length="51" mass="5334">MRLSSTRFESVGAASVFAAGIFALGRMEGTWETATGALQGSPANWDNVASR</sequence>
<proteinExistence type="predicted"/>
<protein>
    <submittedName>
        <fullName evidence="1">Uncharacterized protein</fullName>
    </submittedName>
</protein>
<reference evidence="2" key="1">
    <citation type="journal article" date="2019" name="bioRxiv">
        <title>Genomics, evolutionary history and diagnostics of the Alternaria alternata species group including apple and Asian pear pathotypes.</title>
        <authorList>
            <person name="Armitage A.D."/>
            <person name="Cockerton H.M."/>
            <person name="Sreenivasaprasad S."/>
            <person name="Woodhall J.W."/>
            <person name="Lane C.R."/>
            <person name="Harrison R.J."/>
            <person name="Clarkson J.P."/>
        </authorList>
    </citation>
    <scope>NUCLEOTIDE SEQUENCE [LARGE SCALE GENOMIC DNA]</scope>
    <source>
        <strain evidence="2">FERA 1177</strain>
    </source>
</reference>
<name>A0A4Q4NHC5_ALTAL</name>
<comment type="caution">
    <text evidence="1">The sequence shown here is derived from an EMBL/GenBank/DDBJ whole genome shotgun (WGS) entry which is preliminary data.</text>
</comment>
<dbReference type="EMBL" id="PDXD01000014">
    <property type="protein sequence ID" value="RYN75575.1"/>
    <property type="molecule type" value="Genomic_DNA"/>
</dbReference>
<accession>A0A4Q4NHC5</accession>
<gene>
    <name evidence="1" type="ORF">AA0117_g6234</name>
</gene>
<organism evidence="1 2">
    <name type="scientific">Alternaria alternata</name>
    <name type="common">Alternaria rot fungus</name>
    <name type="synonym">Torula alternata</name>
    <dbReference type="NCBI Taxonomy" id="5599"/>
    <lineage>
        <taxon>Eukaryota</taxon>
        <taxon>Fungi</taxon>
        <taxon>Dikarya</taxon>
        <taxon>Ascomycota</taxon>
        <taxon>Pezizomycotina</taxon>
        <taxon>Dothideomycetes</taxon>
        <taxon>Pleosporomycetidae</taxon>
        <taxon>Pleosporales</taxon>
        <taxon>Pleosporineae</taxon>
        <taxon>Pleosporaceae</taxon>
        <taxon>Alternaria</taxon>
        <taxon>Alternaria sect. Alternaria</taxon>
        <taxon>Alternaria alternata complex</taxon>
    </lineage>
</organism>
<dbReference type="AlphaFoldDB" id="A0A4Q4NHC5"/>
<dbReference type="Proteomes" id="UP000291422">
    <property type="component" value="Unassembled WGS sequence"/>
</dbReference>